<evidence type="ECO:0000313" key="2">
    <source>
        <dbReference type="Proteomes" id="UP000030661"/>
    </source>
</evidence>
<evidence type="ECO:0000313" key="1">
    <source>
        <dbReference type="EMBL" id="GAK60126.1"/>
    </source>
</evidence>
<sequence>MSKTDFKRFDAMTDEEIDFSDIPPLTDEQLSAMKPLRDVFPDAVEKKVRITIRLDSDIVSWFKEQVTQVGGGNYQSLINDALRRYIETQKEPLEETLRRVIREELQVMR</sequence>
<dbReference type="AlphaFoldDB" id="A0A081C6C1"/>
<dbReference type="EMBL" id="DF820472">
    <property type="protein sequence ID" value="GAK60126.1"/>
    <property type="molecule type" value="Genomic_DNA"/>
</dbReference>
<dbReference type="InterPro" id="IPR025528">
    <property type="entry name" value="BrnA_antitoxin"/>
</dbReference>
<protein>
    <submittedName>
        <fullName evidence="1">Uncharacterized protein</fullName>
    </submittedName>
</protein>
<dbReference type="Pfam" id="PF14384">
    <property type="entry name" value="BrnA_antitoxin"/>
    <property type="match status" value="1"/>
</dbReference>
<gene>
    <name evidence="1" type="ORF">U27_00017</name>
</gene>
<organism evidence="1">
    <name type="scientific">Vecturithrix granuli</name>
    <dbReference type="NCBI Taxonomy" id="1499967"/>
    <lineage>
        <taxon>Bacteria</taxon>
        <taxon>Candidatus Moduliflexota</taxon>
        <taxon>Candidatus Vecturitrichia</taxon>
        <taxon>Candidatus Vecturitrichales</taxon>
        <taxon>Candidatus Vecturitrichaceae</taxon>
        <taxon>Candidatus Vecturithrix</taxon>
    </lineage>
</organism>
<accession>A0A081C6C1</accession>
<dbReference type="eggNOG" id="COG3514">
    <property type="taxonomic scope" value="Bacteria"/>
</dbReference>
<dbReference type="Proteomes" id="UP000030661">
    <property type="component" value="Unassembled WGS sequence"/>
</dbReference>
<proteinExistence type="predicted"/>
<name>A0A081C6C1_VECG1</name>
<keyword evidence="2" id="KW-1185">Reference proteome</keyword>
<reference evidence="1" key="1">
    <citation type="journal article" date="2015" name="PeerJ">
        <title>First genomic representation of candidate bacterial phylum KSB3 points to enhanced environmental sensing as a trigger of wastewater bulking.</title>
        <authorList>
            <person name="Sekiguchi Y."/>
            <person name="Ohashi A."/>
            <person name="Parks D.H."/>
            <person name="Yamauchi T."/>
            <person name="Tyson G.W."/>
            <person name="Hugenholtz P."/>
        </authorList>
    </citation>
    <scope>NUCLEOTIDE SEQUENCE [LARGE SCALE GENOMIC DNA]</scope>
</reference>
<dbReference type="STRING" id="1499967.U27_00017"/>
<dbReference type="HOGENOM" id="CLU_140900_1_1_0"/>